<feature type="transmembrane region" description="Helical" evidence="1">
    <location>
        <begin position="180"/>
        <end position="204"/>
    </location>
</feature>
<dbReference type="AlphaFoldDB" id="A0A2B8BI63"/>
<keyword evidence="1" id="KW-1133">Transmembrane helix</keyword>
<dbReference type="Pfam" id="PF01757">
    <property type="entry name" value="Acyl_transf_3"/>
    <property type="match status" value="1"/>
</dbReference>
<comment type="caution">
    <text evidence="3">The sequence shown here is derived from an EMBL/GenBank/DDBJ whole genome shotgun (WGS) entry which is preliminary data.</text>
</comment>
<keyword evidence="1" id="KW-0472">Membrane</keyword>
<dbReference type="PANTHER" id="PTHR23028">
    <property type="entry name" value="ACETYLTRANSFERASE"/>
    <property type="match status" value="1"/>
</dbReference>
<reference evidence="4" key="1">
    <citation type="submission" date="2017-10" db="EMBL/GenBank/DDBJ databases">
        <authorList>
            <person name="Kravchenko I.K."/>
            <person name="Grouzdev D.S."/>
        </authorList>
    </citation>
    <scope>NUCLEOTIDE SEQUENCE [LARGE SCALE GENOMIC DNA]</scope>
    <source>
        <strain evidence="4">B2</strain>
    </source>
</reference>
<feature type="transmembrane region" description="Helical" evidence="1">
    <location>
        <begin position="312"/>
        <end position="336"/>
    </location>
</feature>
<feature type="transmembrane region" description="Helical" evidence="1">
    <location>
        <begin position="211"/>
        <end position="228"/>
    </location>
</feature>
<feature type="transmembrane region" description="Helical" evidence="1">
    <location>
        <begin position="82"/>
        <end position="103"/>
    </location>
</feature>
<feature type="transmembrane region" description="Helical" evidence="1">
    <location>
        <begin position="124"/>
        <end position="147"/>
    </location>
</feature>
<sequence>MAFSPLLAVFLFAVAICASWAILRLVPRPLRPQAGADSRNDGRYAAIDGMRGLLAYAVFIHHGIITWQYLHTGLWTLPPSRLYTQLGQSSVALFFMVTAFLFWDKLLKAGPEMDWPGFVSSRIYRVYPVYAVAVLLVAVLALASTGFELRTSPLDLLRRLVGWATFKAPPINGLENTGQIVAYATWSLPYELLFYAALPALAVLVTPARRLRPALVSVAATLILLLYFRNFSLAVLECFLGGIAAAHAIRRPGLVRFARSGRGLAVALAGLSAAVTGFDTAYAPLPVLGLGLFFVAVAAGQSFRGALTCQPVLWLGEISYGVYLLHGIVIWTAITANAPVRSLVGEDAGLYALALAGTGILVVAVASLVHLAIERPAIMAGRRGRALRRNDRAERVPA</sequence>
<dbReference type="InterPro" id="IPR002656">
    <property type="entry name" value="Acyl_transf_3_dom"/>
</dbReference>
<dbReference type="OrthoDB" id="505919at2"/>
<evidence type="ECO:0000256" key="1">
    <source>
        <dbReference type="SAM" id="Phobius"/>
    </source>
</evidence>
<feature type="transmembrane region" description="Helical" evidence="1">
    <location>
        <begin position="348"/>
        <end position="373"/>
    </location>
</feature>
<organism evidence="3 4">
    <name type="scientific">Azospirillum palustre</name>
    <dbReference type="NCBI Taxonomy" id="2044885"/>
    <lineage>
        <taxon>Bacteria</taxon>
        <taxon>Pseudomonadati</taxon>
        <taxon>Pseudomonadota</taxon>
        <taxon>Alphaproteobacteria</taxon>
        <taxon>Rhodospirillales</taxon>
        <taxon>Azospirillaceae</taxon>
        <taxon>Azospirillum</taxon>
    </lineage>
</organism>
<proteinExistence type="predicted"/>
<accession>A0A2B8BI63</accession>
<dbReference type="Proteomes" id="UP000225379">
    <property type="component" value="Unassembled WGS sequence"/>
</dbReference>
<keyword evidence="3" id="KW-0808">Transferase</keyword>
<keyword evidence="3" id="KW-0012">Acyltransferase</keyword>
<name>A0A2B8BI63_9PROT</name>
<dbReference type="InterPro" id="IPR050879">
    <property type="entry name" value="Acyltransferase_3"/>
</dbReference>
<feature type="transmembrane region" description="Helical" evidence="1">
    <location>
        <begin position="6"/>
        <end position="23"/>
    </location>
</feature>
<keyword evidence="4" id="KW-1185">Reference proteome</keyword>
<protein>
    <submittedName>
        <fullName evidence="3">Acyltransferase</fullName>
    </submittedName>
</protein>
<feature type="transmembrane region" description="Helical" evidence="1">
    <location>
        <begin position="281"/>
        <end position="300"/>
    </location>
</feature>
<evidence type="ECO:0000259" key="2">
    <source>
        <dbReference type="Pfam" id="PF01757"/>
    </source>
</evidence>
<dbReference type="GO" id="GO:0016020">
    <property type="term" value="C:membrane"/>
    <property type="evidence" value="ECO:0007669"/>
    <property type="project" value="TreeGrafter"/>
</dbReference>
<gene>
    <name evidence="3" type="ORF">CRT60_04715</name>
</gene>
<feature type="domain" description="Acyltransferase 3" evidence="2">
    <location>
        <begin position="45"/>
        <end position="364"/>
    </location>
</feature>
<dbReference type="GO" id="GO:0000271">
    <property type="term" value="P:polysaccharide biosynthetic process"/>
    <property type="evidence" value="ECO:0007669"/>
    <property type="project" value="TreeGrafter"/>
</dbReference>
<dbReference type="PANTHER" id="PTHR23028:SF131">
    <property type="entry name" value="BLR2367 PROTEIN"/>
    <property type="match status" value="1"/>
</dbReference>
<evidence type="ECO:0000313" key="4">
    <source>
        <dbReference type="Proteomes" id="UP000225379"/>
    </source>
</evidence>
<evidence type="ECO:0000313" key="3">
    <source>
        <dbReference type="EMBL" id="PGH58466.1"/>
    </source>
</evidence>
<feature type="transmembrane region" description="Helical" evidence="1">
    <location>
        <begin position="53"/>
        <end position="70"/>
    </location>
</feature>
<keyword evidence="1" id="KW-0812">Transmembrane</keyword>
<dbReference type="GO" id="GO:0016747">
    <property type="term" value="F:acyltransferase activity, transferring groups other than amino-acyl groups"/>
    <property type="evidence" value="ECO:0007669"/>
    <property type="project" value="InterPro"/>
</dbReference>
<dbReference type="EMBL" id="PDKW01000038">
    <property type="protein sequence ID" value="PGH58466.1"/>
    <property type="molecule type" value="Genomic_DNA"/>
</dbReference>